<dbReference type="Gene3D" id="2.10.70.80">
    <property type="match status" value="1"/>
</dbReference>
<organism evidence="9 10">
    <name type="scientific">Myxozyma melibiosi</name>
    <dbReference type="NCBI Taxonomy" id="54550"/>
    <lineage>
        <taxon>Eukaryota</taxon>
        <taxon>Fungi</taxon>
        <taxon>Dikarya</taxon>
        <taxon>Ascomycota</taxon>
        <taxon>Saccharomycotina</taxon>
        <taxon>Lipomycetes</taxon>
        <taxon>Lipomycetales</taxon>
        <taxon>Lipomycetaceae</taxon>
        <taxon>Myxozyma</taxon>
    </lineage>
</organism>
<dbReference type="RefSeq" id="XP_064766493.1">
    <property type="nucleotide sequence ID" value="XM_064913301.1"/>
</dbReference>
<evidence type="ECO:0000256" key="6">
    <source>
        <dbReference type="SAM" id="MobiDB-lite"/>
    </source>
</evidence>
<dbReference type="SMART" id="SM00602">
    <property type="entry name" value="VPS10"/>
    <property type="match status" value="1"/>
</dbReference>
<dbReference type="Pfam" id="PF15902">
    <property type="entry name" value="Sortilin-Vps10"/>
    <property type="match status" value="1"/>
</dbReference>
<dbReference type="Proteomes" id="UP001498771">
    <property type="component" value="Unassembled WGS sequence"/>
</dbReference>
<keyword evidence="2 7" id="KW-0812">Transmembrane</keyword>
<evidence type="ECO:0000256" key="3">
    <source>
        <dbReference type="ARBA" id="ARBA00022737"/>
    </source>
</evidence>
<dbReference type="Pfam" id="PF15901">
    <property type="entry name" value="Sortilin_C"/>
    <property type="match status" value="1"/>
</dbReference>
<keyword evidence="3" id="KW-0677">Repeat</keyword>
<protein>
    <recommendedName>
        <fullName evidence="8">VPS10 domain-containing protein</fullName>
    </recommendedName>
</protein>
<name>A0ABR1F0T9_9ASCO</name>
<dbReference type="Gene3D" id="2.130.10.10">
    <property type="entry name" value="YVTN repeat-like/Quinoprotein amine dehydrogenase"/>
    <property type="match status" value="1"/>
</dbReference>
<feature type="transmembrane region" description="Helical" evidence="7">
    <location>
        <begin position="754"/>
        <end position="773"/>
    </location>
</feature>
<keyword evidence="7" id="KW-1133">Transmembrane helix</keyword>
<evidence type="ECO:0000259" key="8">
    <source>
        <dbReference type="SMART" id="SM00602"/>
    </source>
</evidence>
<evidence type="ECO:0000256" key="2">
    <source>
        <dbReference type="ARBA" id="ARBA00022692"/>
    </source>
</evidence>
<feature type="transmembrane region" description="Helical" evidence="7">
    <location>
        <begin position="701"/>
        <end position="722"/>
    </location>
</feature>
<dbReference type="GeneID" id="90038813"/>
<dbReference type="InterPro" id="IPR031777">
    <property type="entry name" value="Sortilin_C"/>
</dbReference>
<feature type="domain" description="VPS10" evidence="8">
    <location>
        <begin position="48"/>
        <end position="689"/>
    </location>
</feature>
<evidence type="ECO:0000256" key="4">
    <source>
        <dbReference type="ARBA" id="ARBA00023136"/>
    </source>
</evidence>
<accession>A0ABR1F0T9</accession>
<evidence type="ECO:0000313" key="10">
    <source>
        <dbReference type="Proteomes" id="UP001498771"/>
    </source>
</evidence>
<dbReference type="InterPro" id="IPR031778">
    <property type="entry name" value="Sortilin_N"/>
</dbReference>
<feature type="compositionally biased region" description="Acidic residues" evidence="6">
    <location>
        <begin position="838"/>
        <end position="847"/>
    </location>
</feature>
<feature type="compositionally biased region" description="Low complexity" evidence="6">
    <location>
        <begin position="862"/>
        <end position="874"/>
    </location>
</feature>
<feature type="region of interest" description="Disordered" evidence="6">
    <location>
        <begin position="821"/>
        <end position="918"/>
    </location>
</feature>
<dbReference type="PANTHER" id="PTHR12106:SF27">
    <property type="entry name" value="SORTILIN-RELATED RECEPTOR"/>
    <property type="match status" value="1"/>
</dbReference>
<sequence>MNCAGHGANLIQVEINADAIDTVPVQFDGRILEYYYLERAPGTKGTDETVILRTSMGVVQISIDHGKTWKEVSSANQVIAIYPHPYVSDYVFLVTSTNQILVSTNRGQKWATYKTPNAPNTFSSVPFLSFHKSRPDWVIWHGQMDCTKLPAGTACGVSTHYSKNAGKSWTAMVEPALDCMFVTGIQQPTDENLVFCKRLLPAGGSNVQTYVQLISSTEFFKNEKNTQVHFNDIYGFAVQNDFVIVASVANDRASMRADVSVDGTTFAEAKFPPDFKVSVTQAYTILDTSTKAILMHVTVNQNPGAEYGTVLKSNSNGTDYVTSLDYVNRDVHGYVDYERMQGIEGILLMNTVSNPVEAAGGAQKKLRTKISFNDGATWSYLIPPTIDSQGNPTSCSGASELCSLNLHGYTEREDVRDTFSSGSAVGLMIGVGNVGPQLTTYGEGNTYLTRDAGLTWAEIKKGTFMWEYGDQGSIIVLVASPVPTNTLQYTFDEGSTWQELQFNDELVTVADISTVPSDTSRKFLIHAHPQASYGDKTLMIHVDFTGTTATKCKIDTKNAKNDDFELWTPAKTPGDTSCLFGHKTEYRRKIPNHFCYIGDVIPQPHSVSTNCTCERQDYECDANYRLANDGSCQLVPGYNPPNHAQQCAENPNLIEYFEPTGYRRIPLTTCAGGLNLDQITSKACPNHEKEFGKLHGGMGGFTIFLLVLLPFCMAGVIAYVLYNHYYGQYGQIRLGETDFDMHIGLGTENGLLKYPIVAVSAVVAFVSALPMIVQQLVNSRFGRGPSRPSRLYRSEISSRNSFPLGSRNGGVAGRYQYAPVDESEGQGLNGGSLHDDEMLASDDDSDDDFGHMIPPDAPHVNLPAPSSPQLSAAPSSPPADIMTPPSPASPDADLRPVSPEIPALDPPTSVDKSGDSQP</sequence>
<reference evidence="9 10" key="1">
    <citation type="submission" date="2024-03" db="EMBL/GenBank/DDBJ databases">
        <title>Genome-scale model development and genomic sequencing of the oleaginous clade Lipomyces.</title>
        <authorList>
            <consortium name="Lawrence Berkeley National Laboratory"/>
            <person name="Czajka J.J."/>
            <person name="Han Y."/>
            <person name="Kim J."/>
            <person name="Mondo S.J."/>
            <person name="Hofstad B.A."/>
            <person name="Robles A."/>
            <person name="Haridas S."/>
            <person name="Riley R."/>
            <person name="LaButti K."/>
            <person name="Pangilinan J."/>
            <person name="Andreopoulos W."/>
            <person name="Lipzen A."/>
            <person name="Yan J."/>
            <person name="Wang M."/>
            <person name="Ng V."/>
            <person name="Grigoriev I.V."/>
            <person name="Spatafora J.W."/>
            <person name="Magnuson J.K."/>
            <person name="Baker S.E."/>
            <person name="Pomraning K.R."/>
        </authorList>
    </citation>
    <scope>NUCLEOTIDE SEQUENCE [LARGE SCALE GENOMIC DNA]</scope>
    <source>
        <strain evidence="9 10">Phaff 52-87</strain>
    </source>
</reference>
<evidence type="ECO:0000256" key="7">
    <source>
        <dbReference type="SAM" id="Phobius"/>
    </source>
</evidence>
<comment type="caution">
    <text evidence="9">The sequence shown here is derived from an EMBL/GenBank/DDBJ whole genome shotgun (WGS) entry which is preliminary data.</text>
</comment>
<evidence type="ECO:0000256" key="5">
    <source>
        <dbReference type="ARBA" id="ARBA00023180"/>
    </source>
</evidence>
<comment type="subcellular location">
    <subcellularLocation>
        <location evidence="1">Membrane</location>
    </subcellularLocation>
</comment>
<proteinExistence type="predicted"/>
<dbReference type="SUPFAM" id="SSF110296">
    <property type="entry name" value="Oligoxyloglucan reducing end-specific cellobiohydrolase"/>
    <property type="match status" value="1"/>
</dbReference>
<evidence type="ECO:0000313" key="9">
    <source>
        <dbReference type="EMBL" id="KAK7203460.1"/>
    </source>
</evidence>
<dbReference type="InterPro" id="IPR015943">
    <property type="entry name" value="WD40/YVTN_repeat-like_dom_sf"/>
</dbReference>
<keyword evidence="10" id="KW-1185">Reference proteome</keyword>
<dbReference type="Gene3D" id="3.30.60.270">
    <property type="match status" value="1"/>
</dbReference>
<dbReference type="EMBL" id="JBBJBU010000011">
    <property type="protein sequence ID" value="KAK7203460.1"/>
    <property type="molecule type" value="Genomic_DNA"/>
</dbReference>
<dbReference type="PANTHER" id="PTHR12106">
    <property type="entry name" value="SORTILIN RELATED"/>
    <property type="match status" value="1"/>
</dbReference>
<dbReference type="CDD" id="cd15482">
    <property type="entry name" value="Sialidase_non-viral"/>
    <property type="match status" value="1"/>
</dbReference>
<keyword evidence="4 7" id="KW-0472">Membrane</keyword>
<gene>
    <name evidence="9" type="ORF">BZA70DRAFT_282547</name>
</gene>
<dbReference type="InterPro" id="IPR006581">
    <property type="entry name" value="VPS10"/>
</dbReference>
<keyword evidence="5" id="KW-0325">Glycoprotein</keyword>
<evidence type="ECO:0000256" key="1">
    <source>
        <dbReference type="ARBA" id="ARBA00004370"/>
    </source>
</evidence>
<dbReference type="InterPro" id="IPR050310">
    <property type="entry name" value="VPS10-sortilin"/>
</dbReference>